<evidence type="ECO:0000313" key="2">
    <source>
        <dbReference type="EMBL" id="GEO29287.1"/>
    </source>
</evidence>
<comment type="caution">
    <text evidence="2">The sequence shown here is derived from an EMBL/GenBank/DDBJ whole genome shotgun (WGS) entry which is preliminary data.</text>
</comment>
<keyword evidence="3" id="KW-1185">Reference proteome</keyword>
<dbReference type="AlphaFoldDB" id="A0A512CYN4"/>
<dbReference type="Proteomes" id="UP000321534">
    <property type="component" value="Unassembled WGS sequence"/>
</dbReference>
<dbReference type="InterPro" id="IPR002881">
    <property type="entry name" value="DUF58"/>
</dbReference>
<dbReference type="EMBL" id="BJYX01000004">
    <property type="protein sequence ID" value="GEO29287.1"/>
    <property type="molecule type" value="Genomic_DNA"/>
</dbReference>
<sequence>MTTTLLTRVKSKLFVHARRRSRNLLEGEYASVFHGRSLDYDDLRDYVPGDEVRDIDWRATARHQSPLVKRYVATRKQNLMLVVDTGRGMAATTRSGEPKKSVAVAAAGLVGYLAQRHGDLVGLVRGTAGSTVAHEMRGSEAHLELLLRAVDSATVLDGDQSNLATQLRWIVRHVRRRLVLLVVADDKELDPELDELLRRLHVQHEILWITVEDADPTAVDGSRTTYDVADTYTLPTLVRLDPRVRAAYAASVRDRVERTSALLDRRGINHARLGSSDEVVATVFALLERQRRARR</sequence>
<dbReference type="RefSeq" id="WP_147064242.1">
    <property type="nucleotide sequence ID" value="NZ_BAAARO010000023.1"/>
</dbReference>
<gene>
    <name evidence="2" type="ORF">TAE01_10970</name>
</gene>
<reference evidence="2 3" key="1">
    <citation type="submission" date="2019-07" db="EMBL/GenBank/DDBJ databases">
        <title>Whole genome shotgun sequence of Terrabacter aerolatus NBRC 106305.</title>
        <authorList>
            <person name="Hosoyama A."/>
            <person name="Uohara A."/>
            <person name="Ohji S."/>
            <person name="Ichikawa N."/>
        </authorList>
    </citation>
    <scope>NUCLEOTIDE SEQUENCE [LARGE SCALE GENOMIC DNA]</scope>
    <source>
        <strain evidence="2 3">NBRC 106305</strain>
    </source>
</reference>
<organism evidence="2 3">
    <name type="scientific">Terrabacter aerolatus</name>
    <dbReference type="NCBI Taxonomy" id="422442"/>
    <lineage>
        <taxon>Bacteria</taxon>
        <taxon>Bacillati</taxon>
        <taxon>Actinomycetota</taxon>
        <taxon>Actinomycetes</taxon>
        <taxon>Micrococcales</taxon>
        <taxon>Intrasporangiaceae</taxon>
        <taxon>Terrabacter</taxon>
    </lineage>
</organism>
<dbReference type="OrthoDB" id="845740at2"/>
<accession>A0A512CYN4</accession>
<dbReference type="PANTHER" id="PTHR33608">
    <property type="entry name" value="BLL2464 PROTEIN"/>
    <property type="match status" value="1"/>
</dbReference>
<evidence type="ECO:0000313" key="3">
    <source>
        <dbReference type="Proteomes" id="UP000321534"/>
    </source>
</evidence>
<dbReference type="Pfam" id="PF01882">
    <property type="entry name" value="DUF58"/>
    <property type="match status" value="1"/>
</dbReference>
<feature type="domain" description="DUF58" evidence="1">
    <location>
        <begin position="42"/>
        <end position="255"/>
    </location>
</feature>
<proteinExistence type="predicted"/>
<name>A0A512CYN4_9MICO</name>
<dbReference type="PANTHER" id="PTHR33608:SF6">
    <property type="entry name" value="BLL2464 PROTEIN"/>
    <property type="match status" value="1"/>
</dbReference>
<protein>
    <recommendedName>
        <fullName evidence="1">DUF58 domain-containing protein</fullName>
    </recommendedName>
</protein>
<evidence type="ECO:0000259" key="1">
    <source>
        <dbReference type="Pfam" id="PF01882"/>
    </source>
</evidence>